<dbReference type="EMBL" id="QYUP01000151">
    <property type="protein sequence ID" value="RJG11287.1"/>
    <property type="molecule type" value="Genomic_DNA"/>
</dbReference>
<gene>
    <name evidence="3" type="ORF">D3872_20690</name>
</gene>
<reference evidence="3 4" key="1">
    <citation type="submission" date="2018-09" db="EMBL/GenBank/DDBJ databases">
        <authorList>
            <person name="Zhu H."/>
        </authorList>
    </citation>
    <scope>NUCLEOTIDE SEQUENCE [LARGE SCALE GENOMIC DNA]</scope>
    <source>
        <strain evidence="3 4">K1S02-61</strain>
    </source>
</reference>
<evidence type="ECO:0000259" key="2">
    <source>
        <dbReference type="Pfam" id="PF12849"/>
    </source>
</evidence>
<accession>A0A418XFQ8</accession>
<dbReference type="SUPFAM" id="SSF53850">
    <property type="entry name" value="Periplasmic binding protein-like II"/>
    <property type="match status" value="2"/>
</dbReference>
<dbReference type="InterPro" id="IPR050811">
    <property type="entry name" value="Phosphate_ABC_transporter"/>
</dbReference>
<sequence length="444" mass="48363">MRALLDTWMEAVRKHQPGLKRGTRWEHRGDATAVGELMFERTDIAAMSRLPTAAELSPYAHQFHGDMMKTPLMLQVAHRASKPIYVAVNKRAGAPLPQRVKELLAFILSQEGQALVPAHGYQPLAAQEALEGRARIAEYLAPLDPGLAPYAASRPVQGRLRSVGSDGMKTLMDRWMREFRRVQPGVLTGERWEHFGTMNGFHALIAGETDIAPMGREIWPDELATFRSTRPGSELVEIRVARGGFNTPQRTTAQAIFVHQDNPLERITLDQLRGILGQPQAIATWGQLGLTGDWAARPIQVYTPPSAAPNSMSMQMMVLRSGPWNAGARPGSIADTAKAIARDPAALGFGGFEEGGPGLKTLAVAGSAGGPFIAGTSADAASGRYPLTRYMYIRLSREPGQPLPAPAREFLRYVLSAQGQEPIRYSGYFPLSAAEARAELAKLD</sequence>
<dbReference type="PANTHER" id="PTHR30570:SF6">
    <property type="entry name" value="PHOSPHATE-BINDING PROTEIN PSTS"/>
    <property type="match status" value="1"/>
</dbReference>
<proteinExistence type="predicted"/>
<evidence type="ECO:0000313" key="4">
    <source>
        <dbReference type="Proteomes" id="UP000284006"/>
    </source>
</evidence>
<organism evidence="3 4">
    <name type="scientific">Massilia cavernae</name>
    <dbReference type="NCBI Taxonomy" id="2320864"/>
    <lineage>
        <taxon>Bacteria</taxon>
        <taxon>Pseudomonadati</taxon>
        <taxon>Pseudomonadota</taxon>
        <taxon>Betaproteobacteria</taxon>
        <taxon>Burkholderiales</taxon>
        <taxon>Oxalobacteraceae</taxon>
        <taxon>Telluria group</taxon>
        <taxon>Massilia</taxon>
    </lineage>
</organism>
<keyword evidence="1" id="KW-0732">Signal</keyword>
<dbReference type="InterPro" id="IPR024370">
    <property type="entry name" value="PBP_domain"/>
</dbReference>
<name>A0A418XFQ8_9BURK</name>
<dbReference type="PANTHER" id="PTHR30570">
    <property type="entry name" value="PERIPLASMIC PHOSPHATE BINDING COMPONENT OF PHOSPHATE ABC TRANSPORTER"/>
    <property type="match status" value="1"/>
</dbReference>
<feature type="domain" description="PBP" evidence="2">
    <location>
        <begin position="151"/>
        <end position="417"/>
    </location>
</feature>
<dbReference type="AlphaFoldDB" id="A0A418XFQ8"/>
<protein>
    <submittedName>
        <fullName evidence="3">Phosphate ABC transporter substrate-binding protein</fullName>
    </submittedName>
</protein>
<dbReference type="Pfam" id="PF12849">
    <property type="entry name" value="PBP_like_2"/>
    <property type="match status" value="1"/>
</dbReference>
<comment type="caution">
    <text evidence="3">The sequence shown here is derived from an EMBL/GenBank/DDBJ whole genome shotgun (WGS) entry which is preliminary data.</text>
</comment>
<dbReference type="OrthoDB" id="4008270at2"/>
<evidence type="ECO:0000313" key="3">
    <source>
        <dbReference type="EMBL" id="RJG11287.1"/>
    </source>
</evidence>
<dbReference type="Proteomes" id="UP000284006">
    <property type="component" value="Unassembled WGS sequence"/>
</dbReference>
<dbReference type="Gene3D" id="3.40.190.10">
    <property type="entry name" value="Periplasmic binding protein-like II"/>
    <property type="match status" value="3"/>
</dbReference>
<keyword evidence="4" id="KW-1185">Reference proteome</keyword>
<evidence type="ECO:0000256" key="1">
    <source>
        <dbReference type="ARBA" id="ARBA00022729"/>
    </source>
</evidence>